<dbReference type="SMART" id="SM00132">
    <property type="entry name" value="LIM"/>
    <property type="match status" value="1"/>
</dbReference>
<keyword evidence="6" id="KW-0472">Membrane</keyword>
<feature type="compositionally biased region" description="Basic and acidic residues" evidence="5">
    <location>
        <begin position="55"/>
        <end position="72"/>
    </location>
</feature>
<keyword evidence="2 4" id="KW-0862">Zinc</keyword>
<dbReference type="GO" id="GO:0046872">
    <property type="term" value="F:metal ion binding"/>
    <property type="evidence" value="ECO:0007669"/>
    <property type="project" value="UniProtKB-KW"/>
</dbReference>
<dbReference type="PROSITE" id="PS00478">
    <property type="entry name" value="LIM_DOMAIN_1"/>
    <property type="match status" value="1"/>
</dbReference>
<dbReference type="AlphaFoldDB" id="A0A819CKC2"/>
<gene>
    <name evidence="8" type="ORF">FNK824_LOCUS568</name>
    <name evidence="9" type="ORF">OTI717_LOCUS19429</name>
</gene>
<evidence type="ECO:0000313" key="9">
    <source>
        <dbReference type="EMBL" id="CAF3821370.1"/>
    </source>
</evidence>
<dbReference type="PROSITE" id="PS50023">
    <property type="entry name" value="LIM_DOMAIN_2"/>
    <property type="match status" value="1"/>
</dbReference>
<evidence type="ECO:0000256" key="4">
    <source>
        <dbReference type="PROSITE-ProRule" id="PRU00125"/>
    </source>
</evidence>
<proteinExistence type="predicted"/>
<dbReference type="FunFam" id="2.10.110.10:FF:000002">
    <property type="entry name" value="LIM domain and actin-binding 1"/>
    <property type="match status" value="1"/>
</dbReference>
<feature type="region of interest" description="Disordered" evidence="5">
    <location>
        <begin position="389"/>
        <end position="487"/>
    </location>
</feature>
<name>A0A819CKC2_9BILA</name>
<dbReference type="EMBL" id="CAJOAX010002829">
    <property type="protein sequence ID" value="CAF3821370.1"/>
    <property type="molecule type" value="Genomic_DNA"/>
</dbReference>
<feature type="region of interest" description="Disordered" evidence="5">
    <location>
        <begin position="1171"/>
        <end position="1193"/>
    </location>
</feature>
<dbReference type="InterPro" id="IPR001781">
    <property type="entry name" value="Znf_LIM"/>
</dbReference>
<feature type="region of interest" description="Disordered" evidence="5">
    <location>
        <begin position="984"/>
        <end position="1040"/>
    </location>
</feature>
<evidence type="ECO:0000259" key="7">
    <source>
        <dbReference type="PROSITE" id="PS50023"/>
    </source>
</evidence>
<feature type="region of interest" description="Disordered" evidence="5">
    <location>
        <begin position="1063"/>
        <end position="1086"/>
    </location>
</feature>
<keyword evidence="6" id="KW-0812">Transmembrane</keyword>
<feature type="compositionally biased region" description="Low complexity" evidence="5">
    <location>
        <begin position="265"/>
        <end position="276"/>
    </location>
</feature>
<dbReference type="Proteomes" id="UP000663823">
    <property type="component" value="Unassembled WGS sequence"/>
</dbReference>
<reference evidence="9" key="1">
    <citation type="submission" date="2021-02" db="EMBL/GenBank/DDBJ databases">
        <authorList>
            <person name="Nowell W R."/>
        </authorList>
    </citation>
    <scope>NUCLEOTIDE SEQUENCE</scope>
</reference>
<evidence type="ECO:0000256" key="1">
    <source>
        <dbReference type="ARBA" id="ARBA00022723"/>
    </source>
</evidence>
<dbReference type="Proteomes" id="UP000663874">
    <property type="component" value="Unassembled WGS sequence"/>
</dbReference>
<feature type="compositionally biased region" description="Basic residues" evidence="5">
    <location>
        <begin position="43"/>
        <end position="53"/>
    </location>
</feature>
<dbReference type="EMBL" id="CAJOBE010000024">
    <property type="protein sequence ID" value="CAF3543117.1"/>
    <property type="molecule type" value="Genomic_DNA"/>
</dbReference>
<dbReference type="CDD" id="cd09358">
    <property type="entry name" value="LIM_Mical_like"/>
    <property type="match status" value="1"/>
</dbReference>
<feature type="region of interest" description="Disordered" evidence="5">
    <location>
        <begin position="811"/>
        <end position="872"/>
    </location>
</feature>
<feature type="compositionally biased region" description="Basic and acidic residues" evidence="5">
    <location>
        <begin position="434"/>
        <end position="467"/>
    </location>
</feature>
<evidence type="ECO:0000256" key="3">
    <source>
        <dbReference type="ARBA" id="ARBA00023038"/>
    </source>
</evidence>
<feature type="compositionally biased region" description="Acidic residues" evidence="5">
    <location>
        <begin position="405"/>
        <end position="416"/>
    </location>
</feature>
<feature type="compositionally biased region" description="Low complexity" evidence="5">
    <location>
        <begin position="1171"/>
        <end position="1184"/>
    </location>
</feature>
<feature type="compositionally biased region" description="Polar residues" evidence="5">
    <location>
        <begin position="1010"/>
        <end position="1025"/>
    </location>
</feature>
<dbReference type="Pfam" id="PF00412">
    <property type="entry name" value="LIM"/>
    <property type="match status" value="1"/>
</dbReference>
<keyword evidence="1 4" id="KW-0479">Metal-binding</keyword>
<evidence type="ECO:0000313" key="8">
    <source>
        <dbReference type="EMBL" id="CAF3543117.1"/>
    </source>
</evidence>
<keyword evidence="6" id="KW-1133">Transmembrane helix</keyword>
<dbReference type="SUPFAM" id="SSF57716">
    <property type="entry name" value="Glucocorticoid receptor-like (DNA-binding domain)"/>
    <property type="match status" value="2"/>
</dbReference>
<sequence>MVNNNTNNVWRLLWTLIHEWFSATFIHLCIMHTILVFQNNNHSHNHNHNHNGRNNRQEQQQHQHQQRERSLSPDSLEQRLFKHHIIPDNNDDDDDESFLSSSSSLVDSISIDQQQRQLNSTKTIVHKLTSHGLLSTLSFSNDDDDDDDIDDDLDEIHIDQDEVNLLFSDPDDGVLCRFSNELNDIDDDYDDENEGFRRYIHPLPHVTSSNLVIPSSSLSSSSSLQDQQVYSSYHFLDPISEAASEEERRAAISIIRQQQKHKHSTSSSSSSSLSISANGHCDGDTTTNDNLSTLSDIDEQNTSMDENSFSQTCSLFRDQQHINKKRRHKEICSINWSTMNGTIDTSGGSDDTLERLRNITKMFGGKNEDDETQKLQKVEKLAPGDKIKNRFQKFEDIGSSNGLQNEEEEEDEDDTQPSESDGVVRSTRKKKPQREHIPYHEMAEVKDKFEKGLVDSDKPREEKRLDVRVQSGLASSKKQAFEQGEFEQEVESRINKVQIDTDLVAGVASSKKHAFEQGEFEQEVESRNNKVQIDKDLVAGVASSKKHAFEQGEFEQEVESRNNKVQIDKDLVAGLTSAKKQAFQQQIENDANLSKTVIIDRDAMVGAATEKKAMFEKGELDQDYHELGSNRVQADADLLVGAATDRKAKFESGQISDRPITPTRLDEISTMVETGNAQSKRSELLSKIEAEQQTQRSGDRHLDMETESGFATARREQLASLANTEFKSTEKHFDVTSGSTSTIKEQYMADTSKPIISTAQPISVESGLAKSRATAFENPDETTPVKRTVEIDNELLESGVAKERVAMFKNLESGTQSTGAGGDSKIRVDENGNVVRESDKRDEVYFEKGQTKQLVEQWKTKQASPDRDTPDAQVIQDAEILQQGKAKNLVELWKTMDKENSPPPERRGPRAITPPADNERRLPPAEDDETASRKPGYADDKANIESGHAKAARESDEEYLGVDNLVSIIHDLWNKNTNNNELMQSAEQSSSGTRKTLKQITPPPEGVQRKSASPTADTGDSSSGIREQYNDSEEIVPTKGQAQSLKNRFVELEKDALKVETASSKVKHTPKRFVDKPAPKQTNVEPAVDSNKCSVCNKTVYAMEKIEADKKIYHKSCFKCMHCKSILKLGNYTANDGQIYCKPHFLQLFAIKGNYSAGFGLNDHKTRWLSNSSSSSSPTSISNTHESTFSNES</sequence>
<dbReference type="Gene3D" id="2.10.110.10">
    <property type="entry name" value="Cysteine Rich Protein"/>
    <property type="match status" value="1"/>
</dbReference>
<feature type="compositionally biased region" description="Basic and acidic residues" evidence="5">
    <location>
        <begin position="896"/>
        <end position="908"/>
    </location>
</feature>
<feature type="region of interest" description="Disordered" evidence="5">
    <location>
        <begin position="42"/>
        <end position="72"/>
    </location>
</feature>
<feature type="compositionally biased region" description="Polar residues" evidence="5">
    <location>
        <begin position="984"/>
        <end position="994"/>
    </location>
</feature>
<feature type="compositionally biased region" description="Basic and acidic residues" evidence="5">
    <location>
        <begin position="824"/>
        <end position="850"/>
    </location>
</feature>
<comment type="caution">
    <text evidence="9">The sequence shown here is derived from an EMBL/GenBank/DDBJ whole genome shotgun (WGS) entry which is preliminary data.</text>
</comment>
<feature type="domain" description="LIM zinc-binding" evidence="7">
    <location>
        <begin position="1091"/>
        <end position="1151"/>
    </location>
</feature>
<evidence type="ECO:0000256" key="5">
    <source>
        <dbReference type="SAM" id="MobiDB-lite"/>
    </source>
</evidence>
<feature type="transmembrane region" description="Helical" evidence="6">
    <location>
        <begin position="12"/>
        <end position="37"/>
    </location>
</feature>
<feature type="region of interest" description="Disordered" evidence="5">
    <location>
        <begin position="896"/>
        <end position="957"/>
    </location>
</feature>
<evidence type="ECO:0000256" key="6">
    <source>
        <dbReference type="SAM" id="Phobius"/>
    </source>
</evidence>
<keyword evidence="3 4" id="KW-0440">LIM domain</keyword>
<evidence type="ECO:0000313" key="10">
    <source>
        <dbReference type="Proteomes" id="UP000663823"/>
    </source>
</evidence>
<feature type="compositionally biased region" description="Basic and acidic residues" evidence="5">
    <location>
        <begin position="917"/>
        <end position="954"/>
    </location>
</feature>
<feature type="region of interest" description="Disordered" evidence="5">
    <location>
        <begin position="255"/>
        <end position="294"/>
    </location>
</feature>
<dbReference type="PANTHER" id="PTHR24206">
    <property type="entry name" value="OS06G0237300 PROTEIN"/>
    <property type="match status" value="1"/>
</dbReference>
<feature type="compositionally biased region" description="Polar residues" evidence="5">
    <location>
        <begin position="284"/>
        <end position="294"/>
    </location>
</feature>
<protein>
    <recommendedName>
        <fullName evidence="7">LIM zinc-binding domain-containing protein</fullName>
    </recommendedName>
</protein>
<evidence type="ECO:0000256" key="2">
    <source>
        <dbReference type="ARBA" id="ARBA00022833"/>
    </source>
</evidence>
<accession>A0A819CKC2</accession>
<organism evidence="9 10">
    <name type="scientific">Rotaria sordida</name>
    <dbReference type="NCBI Taxonomy" id="392033"/>
    <lineage>
        <taxon>Eukaryota</taxon>
        <taxon>Metazoa</taxon>
        <taxon>Spiralia</taxon>
        <taxon>Gnathifera</taxon>
        <taxon>Rotifera</taxon>
        <taxon>Eurotatoria</taxon>
        <taxon>Bdelloidea</taxon>
        <taxon>Philodinida</taxon>
        <taxon>Philodinidae</taxon>
        <taxon>Rotaria</taxon>
    </lineage>
</organism>